<keyword evidence="3" id="KW-1185">Reference proteome</keyword>
<evidence type="ECO:0000259" key="1">
    <source>
        <dbReference type="Pfam" id="PF00144"/>
    </source>
</evidence>
<comment type="caution">
    <text evidence="2">The sequence shown here is derived from an EMBL/GenBank/DDBJ whole genome shotgun (WGS) entry which is preliminary data.</text>
</comment>
<dbReference type="InterPro" id="IPR001466">
    <property type="entry name" value="Beta-lactam-related"/>
</dbReference>
<gene>
    <name evidence="2" type="ORF">VOP03_01090</name>
</gene>
<reference evidence="2 3" key="1">
    <citation type="submission" date="2024-01" db="EMBL/GenBank/DDBJ databases">
        <title>The strains designed SYSU M86414 and SYSU M84420 isolated from the marine sediment in San Sha City (Hainan Province, China).</title>
        <authorList>
            <person name="Guo D."/>
        </authorList>
    </citation>
    <scope>NUCLEOTIDE SEQUENCE [LARGE SCALE GENOMIC DNA]</scope>
    <source>
        <strain evidence="2 3">SYSU M84420</strain>
    </source>
</reference>
<dbReference type="PANTHER" id="PTHR46825:SF9">
    <property type="entry name" value="BETA-LACTAMASE-RELATED DOMAIN-CONTAINING PROTEIN"/>
    <property type="match status" value="1"/>
</dbReference>
<sequence length="364" mass="41140">MKNGLNTRLRRFLLIAFIVGLQPLLKAQDIEARINDKLKQKIAENGPGAVFLVAKKGNVVYKKAFGLANLELQVPMESNNVFEIGSMTKQFTAVSILMLMEEGKLQLDDEITEYIPDYPTRGHVITIHHLLNHTSGIKSFTSVKGLDAIANNNMEPLEMIDFFKNEPMDFHPGEKFKYNNSGYIILGYIIERASGMEYADFVEKHIFKKLGMSSSYYARRSKVIPNRASGYHEREDYINARHINYSIPFASGSLMSTVDDMLKWEQAIKNHILLGKESTRKVFTNYTLNNGELTNYGYGWHVKTMNGSKSLEHGGSIFGFKSMGVYLPEEDIYVIGLSNCDCNSPTQITREIAEMVLNNNDFGG</sequence>
<protein>
    <submittedName>
        <fullName evidence="2">Serine hydrolase domain-containing protein</fullName>
        <ecNumber evidence="2">3.1.1.103</ecNumber>
    </submittedName>
</protein>
<dbReference type="Proteomes" id="UP001355298">
    <property type="component" value="Unassembled WGS sequence"/>
</dbReference>
<feature type="domain" description="Beta-lactamase-related" evidence="1">
    <location>
        <begin position="40"/>
        <end position="341"/>
    </location>
</feature>
<dbReference type="SUPFAM" id="SSF56601">
    <property type="entry name" value="beta-lactamase/transpeptidase-like"/>
    <property type="match status" value="1"/>
</dbReference>
<dbReference type="Gene3D" id="3.40.710.10">
    <property type="entry name" value="DD-peptidase/beta-lactamase superfamily"/>
    <property type="match status" value="1"/>
</dbReference>
<organism evidence="2 3">
    <name type="scientific">Flagellimonas halotolerans</name>
    <dbReference type="NCBI Taxonomy" id="3112164"/>
    <lineage>
        <taxon>Bacteria</taxon>
        <taxon>Pseudomonadati</taxon>
        <taxon>Bacteroidota</taxon>
        <taxon>Flavobacteriia</taxon>
        <taxon>Flavobacteriales</taxon>
        <taxon>Flavobacteriaceae</taxon>
        <taxon>Flagellimonas</taxon>
    </lineage>
</organism>
<dbReference type="PANTHER" id="PTHR46825">
    <property type="entry name" value="D-ALANYL-D-ALANINE-CARBOXYPEPTIDASE/ENDOPEPTIDASE AMPH"/>
    <property type="match status" value="1"/>
</dbReference>
<evidence type="ECO:0000313" key="2">
    <source>
        <dbReference type="EMBL" id="MEC4263927.1"/>
    </source>
</evidence>
<accession>A0ABU6ILF0</accession>
<name>A0ABU6ILF0_9FLAO</name>
<dbReference type="InterPro" id="IPR012338">
    <property type="entry name" value="Beta-lactam/transpept-like"/>
</dbReference>
<keyword evidence="2" id="KW-0378">Hydrolase</keyword>
<dbReference type="GO" id="GO:0016787">
    <property type="term" value="F:hydrolase activity"/>
    <property type="evidence" value="ECO:0007669"/>
    <property type="project" value="UniProtKB-KW"/>
</dbReference>
<dbReference type="EMBL" id="JAYMGW010000001">
    <property type="protein sequence ID" value="MEC4263927.1"/>
    <property type="molecule type" value="Genomic_DNA"/>
</dbReference>
<dbReference type="Pfam" id="PF00144">
    <property type="entry name" value="Beta-lactamase"/>
    <property type="match status" value="1"/>
</dbReference>
<evidence type="ECO:0000313" key="3">
    <source>
        <dbReference type="Proteomes" id="UP001355298"/>
    </source>
</evidence>
<proteinExistence type="predicted"/>
<dbReference type="InterPro" id="IPR050491">
    <property type="entry name" value="AmpC-like"/>
</dbReference>
<dbReference type="EC" id="3.1.1.103" evidence="2"/>
<dbReference type="RefSeq" id="WP_326276740.1">
    <property type="nucleotide sequence ID" value="NZ_JAYKYV010000001.1"/>
</dbReference>